<evidence type="ECO:0000259" key="1">
    <source>
        <dbReference type="Pfam" id="PF14111"/>
    </source>
</evidence>
<keyword evidence="4" id="KW-1185">Reference proteome</keyword>
<dbReference type="InterPro" id="IPR025836">
    <property type="entry name" value="Zn_knuckle_CX2CX4HX4C"/>
</dbReference>
<dbReference type="InterPro" id="IPR040256">
    <property type="entry name" value="At4g02000-like"/>
</dbReference>
<feature type="domain" description="DUF4283" evidence="1">
    <location>
        <begin position="33"/>
        <end position="111"/>
    </location>
</feature>
<gene>
    <name evidence="3" type="ORF">Gogos_018042</name>
</gene>
<dbReference type="Pfam" id="PF14111">
    <property type="entry name" value="DUF4283"/>
    <property type="match status" value="1"/>
</dbReference>
<organism evidence="3 4">
    <name type="scientific">Gossypium gossypioides</name>
    <name type="common">Mexican cotton</name>
    <name type="synonym">Selera gossypioides</name>
    <dbReference type="NCBI Taxonomy" id="34282"/>
    <lineage>
        <taxon>Eukaryota</taxon>
        <taxon>Viridiplantae</taxon>
        <taxon>Streptophyta</taxon>
        <taxon>Embryophyta</taxon>
        <taxon>Tracheophyta</taxon>
        <taxon>Spermatophyta</taxon>
        <taxon>Magnoliopsida</taxon>
        <taxon>eudicotyledons</taxon>
        <taxon>Gunneridae</taxon>
        <taxon>Pentapetalae</taxon>
        <taxon>rosids</taxon>
        <taxon>malvids</taxon>
        <taxon>Malvales</taxon>
        <taxon>Malvaceae</taxon>
        <taxon>Malvoideae</taxon>
        <taxon>Gossypium</taxon>
    </lineage>
</organism>
<dbReference type="PANTHER" id="PTHR31286">
    <property type="entry name" value="GLYCINE-RICH CELL WALL STRUCTURAL PROTEIN 1.8-LIKE"/>
    <property type="match status" value="1"/>
</dbReference>
<accession>A0A7J9BER0</accession>
<dbReference type="Proteomes" id="UP000593579">
    <property type="component" value="Unassembled WGS sequence"/>
</dbReference>
<sequence length="324" mass="36553">METVVVNLSLGVEEEDTLQLGAESMEKEFTYDHCFVGCFLTSSVVNVQAMRSTLANVWHLIGGVFIVDLEDGRFLFQFYLEVDAERIVRDGPWTFNSHILILHELRDGENPMIIELFLVDVWVLIHDISFGFMLKRRKKFPLPNGASAYTRIKYEKLSLFCFLCGKLGHGESFCPLRATIPKQDVVFQWDLSLHAPPRKVAIWKSKWLVEDGNGDGTKLGNFSNIAGEIRGDSYKSFPMNHGLMGGMLSNATHNNLVSDQVVSSAGGPEIGLHVNTMVETMDEEMGDRKMEDIPINQIEGYKRPQTKVTFLEGDFQIARKKLGN</sequence>
<evidence type="ECO:0000313" key="3">
    <source>
        <dbReference type="EMBL" id="MBA0734094.1"/>
    </source>
</evidence>
<dbReference type="OrthoDB" id="1750606at2759"/>
<comment type="caution">
    <text evidence="3">The sequence shown here is derived from an EMBL/GenBank/DDBJ whole genome shotgun (WGS) entry which is preliminary data.</text>
</comment>
<dbReference type="EMBL" id="JABEZY010000002">
    <property type="protein sequence ID" value="MBA0734094.1"/>
    <property type="molecule type" value="Genomic_DNA"/>
</dbReference>
<reference evidence="3 4" key="1">
    <citation type="journal article" date="2019" name="Genome Biol. Evol.">
        <title>Insights into the evolution of the New World diploid cottons (Gossypium, subgenus Houzingenia) based on genome sequencing.</title>
        <authorList>
            <person name="Grover C.E."/>
            <person name="Arick M.A. 2nd"/>
            <person name="Thrash A."/>
            <person name="Conover J.L."/>
            <person name="Sanders W.S."/>
            <person name="Peterson D.G."/>
            <person name="Frelichowski J.E."/>
            <person name="Scheffler J.A."/>
            <person name="Scheffler B.E."/>
            <person name="Wendel J.F."/>
        </authorList>
    </citation>
    <scope>NUCLEOTIDE SEQUENCE [LARGE SCALE GENOMIC DNA]</scope>
    <source>
        <strain evidence="3">5</strain>
        <tissue evidence="3">Leaf</tissue>
    </source>
</reference>
<evidence type="ECO:0008006" key="5">
    <source>
        <dbReference type="Google" id="ProtNLM"/>
    </source>
</evidence>
<dbReference type="InterPro" id="IPR025558">
    <property type="entry name" value="DUF4283"/>
</dbReference>
<dbReference type="AlphaFoldDB" id="A0A7J9BER0"/>
<proteinExistence type="predicted"/>
<evidence type="ECO:0000313" key="4">
    <source>
        <dbReference type="Proteomes" id="UP000593579"/>
    </source>
</evidence>
<protein>
    <recommendedName>
        <fullName evidence="5">CCHC-type domain-containing protein</fullName>
    </recommendedName>
</protein>
<name>A0A7J9BER0_GOSGO</name>
<evidence type="ECO:0000259" key="2">
    <source>
        <dbReference type="Pfam" id="PF14392"/>
    </source>
</evidence>
<dbReference type="Pfam" id="PF14392">
    <property type="entry name" value="zf-CCHC_4"/>
    <property type="match status" value="1"/>
</dbReference>
<feature type="domain" description="Zinc knuckle CX2CX4HX4C" evidence="2">
    <location>
        <begin position="134"/>
        <end position="175"/>
    </location>
</feature>
<dbReference type="PANTHER" id="PTHR31286:SF153">
    <property type="entry name" value="DUF4283 DOMAIN PROTEIN"/>
    <property type="match status" value="1"/>
</dbReference>